<feature type="modified residue" description="Pyruvic acid (Ser); by autocatalysis" evidence="12">
    <location>
        <position position="253"/>
    </location>
</feature>
<comment type="subcellular location">
    <subcellularLocation>
        <location evidence="12">Cell membrane</location>
        <topology evidence="12">Peripheral membrane protein</topology>
    </subcellularLocation>
</comment>
<evidence type="ECO:0000256" key="6">
    <source>
        <dbReference type="ARBA" id="ARBA00023136"/>
    </source>
</evidence>
<feature type="chain" id="PRO_5044901506" description="Phosphatidylserine decarboxylase alpha chain" evidence="12">
    <location>
        <begin position="253"/>
        <end position="299"/>
    </location>
</feature>
<keyword evidence="6 12" id="KW-0472">Membrane</keyword>
<evidence type="ECO:0000256" key="4">
    <source>
        <dbReference type="ARBA" id="ARBA00022793"/>
    </source>
</evidence>
<evidence type="ECO:0000313" key="13">
    <source>
        <dbReference type="EMBL" id="MEY1660975.1"/>
    </source>
</evidence>
<evidence type="ECO:0000256" key="8">
    <source>
        <dbReference type="ARBA" id="ARBA00023209"/>
    </source>
</evidence>
<keyword evidence="3 12" id="KW-0444">Lipid biosynthesis</keyword>
<evidence type="ECO:0000256" key="5">
    <source>
        <dbReference type="ARBA" id="ARBA00023098"/>
    </source>
</evidence>
<dbReference type="InterPro" id="IPR033177">
    <property type="entry name" value="PSD-B"/>
</dbReference>
<dbReference type="Pfam" id="PF02666">
    <property type="entry name" value="PS_Dcarbxylase"/>
    <property type="match status" value="1"/>
</dbReference>
<dbReference type="InterPro" id="IPR003817">
    <property type="entry name" value="PS_Dcarbxylase"/>
</dbReference>
<evidence type="ECO:0000256" key="1">
    <source>
        <dbReference type="ARBA" id="ARBA00005189"/>
    </source>
</evidence>
<feature type="site" description="Cleavage (non-hydrolytic); by autocatalysis" evidence="12">
    <location>
        <begin position="252"/>
        <end position="253"/>
    </location>
</feature>
<evidence type="ECO:0000256" key="2">
    <source>
        <dbReference type="ARBA" id="ARBA00022475"/>
    </source>
</evidence>
<dbReference type="EMBL" id="JBGCUO010000001">
    <property type="protein sequence ID" value="MEY1660975.1"/>
    <property type="molecule type" value="Genomic_DNA"/>
</dbReference>
<keyword evidence="9 12" id="KW-0456">Lyase</keyword>
<keyword evidence="4 12" id="KW-0210">Decarboxylase</keyword>
<feature type="chain" id="PRO_5044901505" description="Phosphatidylserine decarboxylase beta chain" evidence="12">
    <location>
        <begin position="1"/>
        <end position="252"/>
    </location>
</feature>
<reference evidence="13 14" key="1">
    <citation type="submission" date="2024-07" db="EMBL/GenBank/DDBJ databases">
        <authorList>
            <person name="Ren Q."/>
        </authorList>
    </citation>
    <scope>NUCLEOTIDE SEQUENCE [LARGE SCALE GENOMIC DNA]</scope>
    <source>
        <strain evidence="13 14">REN37</strain>
    </source>
</reference>
<dbReference type="PANTHER" id="PTHR10067">
    <property type="entry name" value="PHOSPHATIDYLSERINE DECARBOXYLASE"/>
    <property type="match status" value="1"/>
</dbReference>
<keyword evidence="5 12" id="KW-0443">Lipid metabolism</keyword>
<keyword evidence="7 12" id="KW-0865">Zymogen</keyword>
<evidence type="ECO:0000313" key="14">
    <source>
        <dbReference type="Proteomes" id="UP001562065"/>
    </source>
</evidence>
<protein>
    <recommendedName>
        <fullName evidence="12">Phosphatidylserine decarboxylase proenzyme</fullName>
        <ecNumber evidence="12">4.1.1.65</ecNumber>
    </recommendedName>
    <component>
        <recommendedName>
            <fullName evidence="12">Phosphatidylserine decarboxylase alpha chain</fullName>
        </recommendedName>
    </component>
    <component>
        <recommendedName>
            <fullName evidence="12">Phosphatidylserine decarboxylase beta chain</fullName>
        </recommendedName>
    </component>
</protein>
<comment type="pathway">
    <text evidence="12">Phospholipid metabolism; phosphatidylethanolamine biosynthesis; phosphatidylethanolamine from CDP-diacylglycerol: step 2/2.</text>
</comment>
<dbReference type="NCBIfam" id="TIGR00163">
    <property type="entry name" value="PS_decarb"/>
    <property type="match status" value="1"/>
</dbReference>
<evidence type="ECO:0000256" key="10">
    <source>
        <dbReference type="ARBA" id="ARBA00023264"/>
    </source>
</evidence>
<feature type="active site" description="Charge relay system; for autoendoproteolytic cleavage activity" evidence="12">
    <location>
        <position position="151"/>
    </location>
</feature>
<evidence type="ECO:0000256" key="12">
    <source>
        <dbReference type="HAMAP-Rule" id="MF_00662"/>
    </source>
</evidence>
<gene>
    <name evidence="13" type="primary">asd</name>
    <name evidence="12" type="synonym">psd</name>
    <name evidence="13" type="ORF">AB5I84_02305</name>
</gene>
<evidence type="ECO:0000256" key="9">
    <source>
        <dbReference type="ARBA" id="ARBA00023239"/>
    </source>
</evidence>
<comment type="caution">
    <text evidence="13">The sequence shown here is derived from an EMBL/GenBank/DDBJ whole genome shotgun (WGS) entry which is preliminary data.</text>
</comment>
<feature type="active site" description="Schiff-base intermediate with substrate; via pyruvic acid; for decarboxylase activity" evidence="12">
    <location>
        <position position="253"/>
    </location>
</feature>
<dbReference type="GO" id="GO:0004609">
    <property type="term" value="F:phosphatidylserine decarboxylase activity"/>
    <property type="evidence" value="ECO:0007669"/>
    <property type="project" value="UniProtKB-EC"/>
</dbReference>
<dbReference type="EC" id="4.1.1.65" evidence="12"/>
<comment type="catalytic activity">
    <reaction evidence="12">
        <text>a 1,2-diacyl-sn-glycero-3-phospho-L-serine + H(+) = a 1,2-diacyl-sn-glycero-3-phosphoethanolamine + CO2</text>
        <dbReference type="Rhea" id="RHEA:20828"/>
        <dbReference type="ChEBI" id="CHEBI:15378"/>
        <dbReference type="ChEBI" id="CHEBI:16526"/>
        <dbReference type="ChEBI" id="CHEBI:57262"/>
        <dbReference type="ChEBI" id="CHEBI:64612"/>
        <dbReference type="EC" id="4.1.1.65"/>
    </reaction>
</comment>
<dbReference type="PANTHER" id="PTHR10067:SF6">
    <property type="entry name" value="PHOSPHATIDYLSERINE DECARBOXYLASE PROENZYME, MITOCHONDRIAL"/>
    <property type="match status" value="1"/>
</dbReference>
<dbReference type="RefSeq" id="WP_369454214.1">
    <property type="nucleotide sequence ID" value="NZ_JBGCUO010000001.1"/>
</dbReference>
<dbReference type="HAMAP" id="MF_00662">
    <property type="entry name" value="PS_decarb_PSD_B_type1"/>
    <property type="match status" value="1"/>
</dbReference>
<evidence type="ECO:0000256" key="11">
    <source>
        <dbReference type="ARBA" id="ARBA00023317"/>
    </source>
</evidence>
<keyword evidence="10 12" id="KW-1208">Phospholipid metabolism</keyword>
<evidence type="ECO:0000256" key="3">
    <source>
        <dbReference type="ARBA" id="ARBA00022516"/>
    </source>
</evidence>
<comment type="function">
    <text evidence="12">Catalyzes the formation of phosphatidylethanolamine (PtdEtn) from phosphatidylserine (PtdSer).</text>
</comment>
<dbReference type="Proteomes" id="UP001562065">
    <property type="component" value="Unassembled WGS sequence"/>
</dbReference>
<organism evidence="13 14">
    <name type="scientific">Isoalcanivorax beigongshangi</name>
    <dbReference type="NCBI Taxonomy" id="3238810"/>
    <lineage>
        <taxon>Bacteria</taxon>
        <taxon>Pseudomonadati</taxon>
        <taxon>Pseudomonadota</taxon>
        <taxon>Gammaproteobacteria</taxon>
        <taxon>Oceanospirillales</taxon>
        <taxon>Alcanivoracaceae</taxon>
        <taxon>Isoalcanivorax</taxon>
    </lineage>
</organism>
<accession>A0ABV4AH42</accession>
<keyword evidence="2 12" id="KW-1003">Cell membrane</keyword>
<keyword evidence="14" id="KW-1185">Reference proteome</keyword>
<evidence type="ECO:0000256" key="7">
    <source>
        <dbReference type="ARBA" id="ARBA00023145"/>
    </source>
</evidence>
<comment type="PTM">
    <text evidence="12">Is synthesized initially as an inactive proenzyme. Formation of the active enzyme involves a self-maturation process in which the active site pyruvoyl group is generated from an internal serine residue via an autocatalytic post-translational modification. Two non-identical subunits are generated from the proenzyme in this reaction, and the pyruvate is formed at the N-terminus of the alpha chain, which is derived from the carboxyl end of the proenzyme. The autoendoproteolytic cleavage occurs by a canonical serine protease mechanism, in which the side chain hydroxyl group of the serine supplies its oxygen atom to form the C-terminus of the beta chain, while the remainder of the serine residue undergoes an oxidative deamination to produce ammonia and the pyruvoyl prosthetic group on the alpha chain. During this reaction, the Ser that is part of the protease active site of the proenzyme becomes the pyruvoyl prosthetic group, which constitutes an essential element of the active site of the mature decarboxylase.</text>
</comment>
<sequence length="299" mass="32819">MEATLFERLFVILQHLLPQHLVSRLVGWVARSEISWIKTTFIRQFHRQYDIDLSEAQIEDADAYPSFNAFFTRALKPEARPIAAAHDAIACPADGAVSQLGALRDGQLLQAKGHTYSAQELLGGDSALAAEFDGGTFATVYLSPRDYHRVHMPVRGTLREMIYVPGDLFSVNQTTTRQVPRLFARNERAVCIFDTEQGPLAMVLVGAMIVAGIETVFAGQVTPQPSEITRTRYTEGPITLEKGDELGRFLLGSTVVMLFAPGACQWRAGLGMESPVRMGEDIGQLLKAAADIPILASDE</sequence>
<name>A0ABV4AH42_9GAMM</name>
<keyword evidence="11 12" id="KW-0670">Pyruvate</keyword>
<comment type="subunit">
    <text evidence="12">Heterodimer of a large membrane-associated beta subunit and a small pyruvoyl-containing alpha subunit.</text>
</comment>
<comment type="similarity">
    <text evidence="12">Belongs to the phosphatidylserine decarboxylase family. PSD-B subfamily. Prokaryotic type I sub-subfamily.</text>
</comment>
<feature type="active site" description="Charge relay system; for autoendoproteolytic cleavage activity" evidence="12">
    <location>
        <position position="94"/>
    </location>
</feature>
<keyword evidence="8 12" id="KW-0594">Phospholipid biosynthesis</keyword>
<dbReference type="InterPro" id="IPR033178">
    <property type="entry name" value="PSD_type1_pro"/>
</dbReference>
<comment type="cofactor">
    <cofactor evidence="12">
        <name>pyruvate</name>
        <dbReference type="ChEBI" id="CHEBI:15361"/>
    </cofactor>
    <text evidence="12">Binds 1 pyruvoyl group covalently per subunit.</text>
</comment>
<comment type="pathway">
    <text evidence="1">Lipid metabolism.</text>
</comment>
<proteinExistence type="inferred from homology"/>
<feature type="active site" description="Charge relay system; for autoendoproteolytic cleavage activity" evidence="12">
    <location>
        <position position="253"/>
    </location>
</feature>